<gene>
    <name evidence="2" type="ORF">L5515_016200</name>
</gene>
<dbReference type="AlphaFoldDB" id="A0AAE9JP02"/>
<feature type="compositionally biased region" description="Basic and acidic residues" evidence="1">
    <location>
        <begin position="441"/>
        <end position="457"/>
    </location>
</feature>
<protein>
    <submittedName>
        <fullName evidence="2">Uncharacterized protein</fullName>
    </submittedName>
</protein>
<feature type="region of interest" description="Disordered" evidence="1">
    <location>
        <begin position="310"/>
        <end position="349"/>
    </location>
</feature>
<evidence type="ECO:0000256" key="1">
    <source>
        <dbReference type="SAM" id="MobiDB-lite"/>
    </source>
</evidence>
<dbReference type="Proteomes" id="UP000829354">
    <property type="component" value="Chromosome X"/>
</dbReference>
<feature type="compositionally biased region" description="Low complexity" evidence="1">
    <location>
        <begin position="411"/>
        <end position="423"/>
    </location>
</feature>
<evidence type="ECO:0000313" key="2">
    <source>
        <dbReference type="EMBL" id="UMM38943.1"/>
    </source>
</evidence>
<reference evidence="2 3" key="1">
    <citation type="submission" date="2022-04" db="EMBL/GenBank/DDBJ databases">
        <title>Chromosome-level reference genomes for two strains of Caenorhabditis briggsae: an improved platform for comparative genomics.</title>
        <authorList>
            <person name="Stevens L."/>
            <person name="Andersen E."/>
        </authorList>
    </citation>
    <scope>NUCLEOTIDE SEQUENCE [LARGE SCALE GENOMIC DNA]</scope>
    <source>
        <strain evidence="2">VX34</strain>
        <tissue evidence="2">Whole-organism</tissue>
    </source>
</reference>
<name>A0AAE9JP02_CAEBR</name>
<sequence>MDTSELLRSDSASLSEFEIIDDNGILSESDNGGFPSRKSSVSYKNEKEIVHGLLIENVPVTDQRQHLSKDEELHKESLDSESVSPGGISSVLVLENFQTIDDNGKLNIDTTSLRNFLKTCEEPNTEKMLVMANWIDKLHIENKELQIIIDTQSAQGDGQVKKMSRSASVVSVASTCWGVPDMEAFRNQQPYIEKMELHSCLVREAEQEELRELEGSGQMTDKIRLDLHNVKYRFRYQLEDWNMFDRVQFEEDRAESKKKRLIQNSWERSTSPVNKHWSGRDEYCTNTRDRSPWQVRRPYNYNYGNGNFFSCERPTERRSPSHMNRHFNSREEYDSNARARSSLPLYRSTNDRYESGRRYEERSLSPINRNASYSNDYGEYWSPVRDVRDRSPSQFHCSYNDYEENSRKARSSSSSDYRSNNNRYESDRQADTRPSSPDCDSYNHRYETAPRNEERPRSPPYRPYPNLRENDGHSQQTLPARQDVDIYLRDSARILDEFSRVSRNSNYPTRGQRWIVSRDYSHTNDRRCVYCDSRHEHDQCPNTVSFIERLCHLVSSGKCTTCLKTRCNCSGDPYRCKYCRNFTDGLHHESLCPYVRNVFSNGYHN</sequence>
<evidence type="ECO:0000313" key="3">
    <source>
        <dbReference type="Proteomes" id="UP000829354"/>
    </source>
</evidence>
<feature type="region of interest" description="Disordered" evidence="1">
    <location>
        <begin position="396"/>
        <end position="480"/>
    </location>
</feature>
<organism evidence="2 3">
    <name type="scientific">Caenorhabditis briggsae</name>
    <dbReference type="NCBI Taxonomy" id="6238"/>
    <lineage>
        <taxon>Eukaryota</taxon>
        <taxon>Metazoa</taxon>
        <taxon>Ecdysozoa</taxon>
        <taxon>Nematoda</taxon>
        <taxon>Chromadorea</taxon>
        <taxon>Rhabditida</taxon>
        <taxon>Rhabditina</taxon>
        <taxon>Rhabditomorpha</taxon>
        <taxon>Rhabditoidea</taxon>
        <taxon>Rhabditidae</taxon>
        <taxon>Peloderinae</taxon>
        <taxon>Caenorhabditis</taxon>
    </lineage>
</organism>
<proteinExistence type="predicted"/>
<feature type="compositionally biased region" description="Basic and acidic residues" evidence="1">
    <location>
        <begin position="328"/>
        <end position="337"/>
    </location>
</feature>
<keyword evidence="3" id="KW-1185">Reference proteome</keyword>
<dbReference type="EMBL" id="CP092625">
    <property type="protein sequence ID" value="UMM38943.1"/>
    <property type="molecule type" value="Genomic_DNA"/>
</dbReference>
<accession>A0AAE9JP02</accession>